<accession>A0AAP5E9I5</accession>
<gene>
    <name evidence="8" type="ORF">QE424_000894</name>
</gene>
<proteinExistence type="predicted"/>
<evidence type="ECO:0000256" key="5">
    <source>
        <dbReference type="SAM" id="MobiDB-lite"/>
    </source>
</evidence>
<evidence type="ECO:0000313" key="9">
    <source>
        <dbReference type="Proteomes" id="UP001226084"/>
    </source>
</evidence>
<dbReference type="InterPro" id="IPR018660">
    <property type="entry name" value="MliC"/>
</dbReference>
<reference evidence="8" key="1">
    <citation type="submission" date="2023-07" db="EMBL/GenBank/DDBJ databases">
        <title>Functional and genomic diversity of the sorghum phyllosphere microbiome.</title>
        <authorList>
            <person name="Shade A."/>
        </authorList>
    </citation>
    <scope>NUCLEOTIDE SEQUENCE</scope>
    <source>
        <strain evidence="8">SORGH_AS_0457</strain>
    </source>
</reference>
<feature type="region of interest" description="Disordered" evidence="5">
    <location>
        <begin position="21"/>
        <end position="55"/>
    </location>
</feature>
<dbReference type="Proteomes" id="UP001226084">
    <property type="component" value="Unassembled WGS sequence"/>
</dbReference>
<feature type="domain" description="C-type lysozyme inhibitor" evidence="7">
    <location>
        <begin position="152"/>
        <end position="217"/>
    </location>
</feature>
<dbReference type="PANTHER" id="PTHR37549:SF1">
    <property type="entry name" value="LIPOPROTEIN LPRI"/>
    <property type="match status" value="1"/>
</dbReference>
<dbReference type="PANTHER" id="PTHR37549">
    <property type="entry name" value="LIPOPROTEIN LPRI"/>
    <property type="match status" value="1"/>
</dbReference>
<protein>
    <recommendedName>
        <fullName evidence="10">C-type lysozyme inhibitor domain-containing protein</fullName>
    </recommendedName>
</protein>
<keyword evidence="4" id="KW-0449">Lipoprotein</keyword>
<dbReference type="Pfam" id="PF09864">
    <property type="entry name" value="MliC"/>
    <property type="match status" value="1"/>
</dbReference>
<feature type="compositionally biased region" description="Low complexity" evidence="5">
    <location>
        <begin position="21"/>
        <end position="41"/>
    </location>
</feature>
<comment type="caution">
    <text evidence="8">The sequence shown here is derived from an EMBL/GenBank/DDBJ whole genome shotgun (WGS) entry which is preliminary data.</text>
</comment>
<dbReference type="Pfam" id="PF07007">
    <property type="entry name" value="LprI"/>
    <property type="match status" value="1"/>
</dbReference>
<evidence type="ECO:0000256" key="2">
    <source>
        <dbReference type="ARBA" id="ARBA00023136"/>
    </source>
</evidence>
<keyword evidence="3" id="KW-0564">Palmitate</keyword>
<evidence type="ECO:0000256" key="3">
    <source>
        <dbReference type="ARBA" id="ARBA00023139"/>
    </source>
</evidence>
<sequence>MNRFVLIGLGALALAACKPTPTDTTAAPTAPATSEAASESPKPAPAPAALPAAGSEGPSFDCAKAGSDAEKTVCGDARLSALDRELAGLYKAAQIGPGELDVAAEQRGWIKGRDACWQAVDANRCLLESYQTRIVELRLAAATGPGPAATQYQCDDASKPLSVVFYNELDPQVAVIRLGRDQAIAFAAPSASGSRYTREGVEFWEHQGEATLEFYGTRLSCRVAGR</sequence>
<dbReference type="Gene3D" id="2.40.128.200">
    <property type="match status" value="1"/>
</dbReference>
<evidence type="ECO:0008006" key="10">
    <source>
        <dbReference type="Google" id="ProtNLM"/>
    </source>
</evidence>
<evidence type="ECO:0000259" key="7">
    <source>
        <dbReference type="Pfam" id="PF09864"/>
    </source>
</evidence>
<dbReference type="InterPro" id="IPR052755">
    <property type="entry name" value="Lysozyme_Inhibitor_LprI"/>
</dbReference>
<evidence type="ECO:0000256" key="1">
    <source>
        <dbReference type="ARBA" id="ARBA00022729"/>
    </source>
</evidence>
<dbReference type="SUPFAM" id="SSF141488">
    <property type="entry name" value="YdhA-like"/>
    <property type="match status" value="1"/>
</dbReference>
<dbReference type="AlphaFoldDB" id="A0AAP5E9I5"/>
<keyword evidence="1" id="KW-0732">Signal</keyword>
<evidence type="ECO:0000313" key="8">
    <source>
        <dbReference type="EMBL" id="MDQ1107735.1"/>
    </source>
</evidence>
<keyword evidence="2" id="KW-0472">Membrane</keyword>
<dbReference type="InterPro" id="IPR009739">
    <property type="entry name" value="LprI-like_N"/>
</dbReference>
<name>A0AAP5E9I5_9GAMM</name>
<feature type="domain" description="Lysozyme inhibitor LprI-like N-terminal" evidence="6">
    <location>
        <begin position="62"/>
        <end position="137"/>
    </location>
</feature>
<dbReference type="GO" id="GO:0005576">
    <property type="term" value="C:extracellular region"/>
    <property type="evidence" value="ECO:0007669"/>
    <property type="project" value="TreeGrafter"/>
</dbReference>
<evidence type="ECO:0000256" key="4">
    <source>
        <dbReference type="ARBA" id="ARBA00023288"/>
    </source>
</evidence>
<dbReference type="RefSeq" id="WP_307106513.1">
    <property type="nucleotide sequence ID" value="NZ_JAUTAS010000001.1"/>
</dbReference>
<dbReference type="PROSITE" id="PS51257">
    <property type="entry name" value="PROKAR_LIPOPROTEIN"/>
    <property type="match status" value="1"/>
</dbReference>
<dbReference type="InterPro" id="IPR036328">
    <property type="entry name" value="MliC_sf"/>
</dbReference>
<dbReference type="EMBL" id="JAUTAS010000001">
    <property type="protein sequence ID" value="MDQ1107735.1"/>
    <property type="molecule type" value="Genomic_DNA"/>
</dbReference>
<evidence type="ECO:0000259" key="6">
    <source>
        <dbReference type="Pfam" id="PF07007"/>
    </source>
</evidence>
<organism evidence="8 9">
    <name type="scientific">Stenotrophomonas rhizophila</name>
    <dbReference type="NCBI Taxonomy" id="216778"/>
    <lineage>
        <taxon>Bacteria</taxon>
        <taxon>Pseudomonadati</taxon>
        <taxon>Pseudomonadota</taxon>
        <taxon>Gammaproteobacteria</taxon>
        <taxon>Lysobacterales</taxon>
        <taxon>Lysobacteraceae</taxon>
        <taxon>Stenotrophomonas</taxon>
    </lineage>
</organism>